<dbReference type="InterPro" id="IPR001360">
    <property type="entry name" value="Glyco_hydro_1"/>
</dbReference>
<dbReference type="GO" id="GO:0016052">
    <property type="term" value="P:carbohydrate catabolic process"/>
    <property type="evidence" value="ECO:0007669"/>
    <property type="project" value="TreeGrafter"/>
</dbReference>
<dbReference type="FunFam" id="3.20.20.80:FF:000004">
    <property type="entry name" value="Beta-glucosidase 6-phospho-beta-glucosidase"/>
    <property type="match status" value="1"/>
</dbReference>
<evidence type="ECO:0000256" key="5">
    <source>
        <dbReference type="RuleBase" id="RU003690"/>
    </source>
</evidence>
<dbReference type="GO" id="GO:0008422">
    <property type="term" value="F:beta-glucosidase activity"/>
    <property type="evidence" value="ECO:0007669"/>
    <property type="project" value="TreeGrafter"/>
</dbReference>
<dbReference type="RefSeq" id="WP_010755117.1">
    <property type="nucleotide sequence ID" value="NZ_ASWD01000002.1"/>
</dbReference>
<feature type="active site" description="Nucleophile" evidence="4">
    <location>
        <position position="373"/>
    </location>
</feature>
<dbReference type="STRING" id="160454.RV10_GL004335"/>
<dbReference type="Pfam" id="PF00232">
    <property type="entry name" value="Glyco_hydro_1"/>
    <property type="match status" value="1"/>
</dbReference>
<dbReference type="Gene3D" id="3.20.20.80">
    <property type="entry name" value="Glycosidases"/>
    <property type="match status" value="1"/>
</dbReference>
<evidence type="ECO:0000256" key="6">
    <source>
        <dbReference type="RuleBase" id="RU004468"/>
    </source>
</evidence>
<dbReference type="PRINTS" id="PR00131">
    <property type="entry name" value="GLHYDRLASE1"/>
</dbReference>
<evidence type="ECO:0000313" key="8">
    <source>
        <dbReference type="Proteomes" id="UP000013782"/>
    </source>
</evidence>
<evidence type="ECO:0008006" key="9">
    <source>
        <dbReference type="Google" id="ProtNLM"/>
    </source>
</evidence>
<dbReference type="InterPro" id="IPR033132">
    <property type="entry name" value="GH_1_N_CS"/>
</dbReference>
<keyword evidence="3 6" id="KW-0326">Glycosidase</keyword>
<dbReference type="OrthoDB" id="9765195at2"/>
<dbReference type="InterPro" id="IPR017853">
    <property type="entry name" value="GH"/>
</dbReference>
<dbReference type="PROSITE" id="PS00572">
    <property type="entry name" value="GLYCOSYL_HYDROL_F1_1"/>
    <property type="match status" value="1"/>
</dbReference>
<evidence type="ECO:0000256" key="4">
    <source>
        <dbReference type="PROSITE-ProRule" id="PRU10055"/>
    </source>
</evidence>
<comment type="caution">
    <text evidence="7">The sequence shown here is derived from an EMBL/GenBank/DDBJ whole genome shotgun (WGS) entry which is preliminary data.</text>
</comment>
<dbReference type="AlphaFoldDB" id="R2TAZ9"/>
<gene>
    <name evidence="7" type="ORF">UAU_00052</name>
</gene>
<evidence type="ECO:0000256" key="3">
    <source>
        <dbReference type="ARBA" id="ARBA00023295"/>
    </source>
</evidence>
<dbReference type="PANTHER" id="PTHR10353:SF122">
    <property type="entry name" value="6-PHOSPHO-BETA-GLUCOSIDASE ASCB-RELATED"/>
    <property type="match status" value="1"/>
</dbReference>
<dbReference type="InterPro" id="IPR018120">
    <property type="entry name" value="Glyco_hydro_1_AS"/>
</dbReference>
<dbReference type="HOGENOM" id="CLU_001859_0_2_9"/>
<dbReference type="PATRIC" id="fig|1158607.3.peg.52"/>
<dbReference type="eggNOG" id="COG2723">
    <property type="taxonomic scope" value="Bacteria"/>
</dbReference>
<dbReference type="Proteomes" id="UP000013782">
    <property type="component" value="Unassembled WGS sequence"/>
</dbReference>
<accession>R2TAZ9</accession>
<keyword evidence="8" id="KW-1185">Reference proteome</keyword>
<dbReference type="PANTHER" id="PTHR10353">
    <property type="entry name" value="GLYCOSYL HYDROLASE"/>
    <property type="match status" value="1"/>
</dbReference>
<name>R2TAZ9_9ENTE</name>
<dbReference type="EMBL" id="AJAQ01000001">
    <property type="protein sequence ID" value="EOH97384.1"/>
    <property type="molecule type" value="Genomic_DNA"/>
</dbReference>
<comment type="similarity">
    <text evidence="1 5">Belongs to the glycosyl hydrolase 1 family.</text>
</comment>
<organism evidence="7 8">
    <name type="scientific">Enterococcus pallens ATCC BAA-351</name>
    <dbReference type="NCBI Taxonomy" id="1158607"/>
    <lineage>
        <taxon>Bacteria</taxon>
        <taxon>Bacillati</taxon>
        <taxon>Bacillota</taxon>
        <taxon>Bacilli</taxon>
        <taxon>Lactobacillales</taxon>
        <taxon>Enterococcaceae</taxon>
        <taxon>Enterococcus</taxon>
    </lineage>
</organism>
<proteinExistence type="inferred from homology"/>
<sequence>MEMNKDFLWGGSIAAHQCEGAVKEGNKGTGIMDLVTVGAYGQPREIHREFQAESRYPSHQGIDFYHRYKEDIALFAEMGFKALRISIDWSRIFPKGDEEEPNQAGLEFYHDVVDELLKQKIEPIVTLYHFEMPIHLVTKYGSWTNRKVVDFYLKFCETMFQSLNNKVKYWVTFNEMNHIDPQTEASDIFTYIIAGLKYSEIEDKKQTLATIGYNMTVASCMAVELGHKINPENKIGCVFGIEPVYPVDCNPENVLKAFQQMDRDFYQIDAMCNGEFPKYKIREYQAIGIDLTVNEADQQAFKNGKLDFIGMNYYASSVAEYEGAETGASALFGGLQNPFLKTSKWGWTIDPVGIRYLLNYTYRKYGLPIIITENGLGAVDEIGEDGHIHDEYRIAYLKDHILEVKKAVEIDQVDCFGYLMWGPIDLVSATTGQMSKRYGFIHVDLDDEGRGSLNRSRKDSFDWYKQTIAENAGNLSAQ</sequence>
<dbReference type="PROSITE" id="PS00653">
    <property type="entry name" value="GLYCOSYL_HYDROL_F1_2"/>
    <property type="match status" value="1"/>
</dbReference>
<dbReference type="SUPFAM" id="SSF51445">
    <property type="entry name" value="(Trans)glycosidases"/>
    <property type="match status" value="1"/>
</dbReference>
<evidence type="ECO:0000256" key="1">
    <source>
        <dbReference type="ARBA" id="ARBA00010838"/>
    </source>
</evidence>
<dbReference type="GO" id="GO:0005829">
    <property type="term" value="C:cytosol"/>
    <property type="evidence" value="ECO:0007669"/>
    <property type="project" value="TreeGrafter"/>
</dbReference>
<evidence type="ECO:0000256" key="2">
    <source>
        <dbReference type="ARBA" id="ARBA00022801"/>
    </source>
</evidence>
<reference evidence="7 8" key="1">
    <citation type="submission" date="2013-02" db="EMBL/GenBank/DDBJ databases">
        <title>The Genome Sequence of Enterococcus pallens BAA-351.</title>
        <authorList>
            <consortium name="The Broad Institute Genome Sequencing Platform"/>
            <consortium name="The Broad Institute Genome Sequencing Center for Infectious Disease"/>
            <person name="Earl A.M."/>
            <person name="Gilmore M.S."/>
            <person name="Lebreton F."/>
            <person name="Walker B."/>
            <person name="Young S.K."/>
            <person name="Zeng Q."/>
            <person name="Gargeya S."/>
            <person name="Fitzgerald M."/>
            <person name="Haas B."/>
            <person name="Abouelleil A."/>
            <person name="Alvarado L."/>
            <person name="Arachchi H.M."/>
            <person name="Berlin A.M."/>
            <person name="Chapman S.B."/>
            <person name="Dewar J."/>
            <person name="Goldberg J."/>
            <person name="Griggs A."/>
            <person name="Gujja S."/>
            <person name="Hansen M."/>
            <person name="Howarth C."/>
            <person name="Imamovic A."/>
            <person name="Larimer J."/>
            <person name="McCowan C."/>
            <person name="Murphy C."/>
            <person name="Neiman D."/>
            <person name="Pearson M."/>
            <person name="Priest M."/>
            <person name="Roberts A."/>
            <person name="Saif S."/>
            <person name="Shea T."/>
            <person name="Sisk P."/>
            <person name="Sykes S."/>
            <person name="Wortman J."/>
            <person name="Nusbaum C."/>
            <person name="Birren B."/>
        </authorList>
    </citation>
    <scope>NUCLEOTIDE SEQUENCE [LARGE SCALE GENOMIC DNA]</scope>
    <source>
        <strain evidence="7 8">ATCC BAA-351</strain>
    </source>
</reference>
<protein>
    <recommendedName>
        <fullName evidence="9">6-phospho-beta-glucosidase</fullName>
    </recommendedName>
</protein>
<evidence type="ECO:0000313" key="7">
    <source>
        <dbReference type="EMBL" id="EOH97384.1"/>
    </source>
</evidence>
<keyword evidence="2 6" id="KW-0378">Hydrolase</keyword>